<feature type="non-terminal residue" evidence="1">
    <location>
        <position position="134"/>
    </location>
</feature>
<accession>A0A9N9H2H9</accession>
<dbReference type="AlphaFoldDB" id="A0A9N9H2H9"/>
<keyword evidence="2" id="KW-1185">Reference proteome</keyword>
<name>A0A9N9H2H9_9GLOM</name>
<reference evidence="1" key="1">
    <citation type="submission" date="2021-06" db="EMBL/GenBank/DDBJ databases">
        <authorList>
            <person name="Kallberg Y."/>
            <person name="Tangrot J."/>
            <person name="Rosling A."/>
        </authorList>
    </citation>
    <scope>NUCLEOTIDE SEQUENCE</scope>
    <source>
        <strain evidence="1">BR232B</strain>
    </source>
</reference>
<sequence>HQQKLFCTFELHVVDVLGGSSERRQEALDFPNLKSILHLNKSTFEVTVRLRAARHTQPATSWMTTRHCWLPTGPTLPQTLCMPSNPPIILAQRSLAGHLLDDDSPLLASDRPNPAADASFISTELLIKHTMRRA</sequence>
<dbReference type="EMBL" id="CAJVPI010002394">
    <property type="protein sequence ID" value="CAG8642518.1"/>
    <property type="molecule type" value="Genomic_DNA"/>
</dbReference>
<dbReference type="Proteomes" id="UP000789739">
    <property type="component" value="Unassembled WGS sequence"/>
</dbReference>
<organism evidence="1 2">
    <name type="scientific">Paraglomus brasilianum</name>
    <dbReference type="NCBI Taxonomy" id="144538"/>
    <lineage>
        <taxon>Eukaryota</taxon>
        <taxon>Fungi</taxon>
        <taxon>Fungi incertae sedis</taxon>
        <taxon>Mucoromycota</taxon>
        <taxon>Glomeromycotina</taxon>
        <taxon>Glomeromycetes</taxon>
        <taxon>Paraglomerales</taxon>
        <taxon>Paraglomeraceae</taxon>
        <taxon>Paraglomus</taxon>
    </lineage>
</organism>
<protein>
    <submittedName>
        <fullName evidence="1">7814_t:CDS:1</fullName>
    </submittedName>
</protein>
<comment type="caution">
    <text evidence="1">The sequence shown here is derived from an EMBL/GenBank/DDBJ whole genome shotgun (WGS) entry which is preliminary data.</text>
</comment>
<evidence type="ECO:0000313" key="2">
    <source>
        <dbReference type="Proteomes" id="UP000789739"/>
    </source>
</evidence>
<gene>
    <name evidence="1" type="ORF">PBRASI_LOCUS9852</name>
</gene>
<proteinExistence type="predicted"/>
<evidence type="ECO:0000313" key="1">
    <source>
        <dbReference type="EMBL" id="CAG8642518.1"/>
    </source>
</evidence>